<feature type="region of interest" description="Disordered" evidence="2">
    <location>
        <begin position="442"/>
        <end position="522"/>
    </location>
</feature>
<evidence type="ECO:0000256" key="1">
    <source>
        <dbReference type="ARBA" id="ARBA00023172"/>
    </source>
</evidence>
<dbReference type="GO" id="GO:0006310">
    <property type="term" value="P:DNA recombination"/>
    <property type="evidence" value="ECO:0007669"/>
    <property type="project" value="UniProtKB-KW"/>
</dbReference>
<organism evidence="3 4">
    <name type="scientific">Suillus placidus</name>
    <dbReference type="NCBI Taxonomy" id="48579"/>
    <lineage>
        <taxon>Eukaryota</taxon>
        <taxon>Fungi</taxon>
        <taxon>Dikarya</taxon>
        <taxon>Basidiomycota</taxon>
        <taxon>Agaricomycotina</taxon>
        <taxon>Agaricomycetes</taxon>
        <taxon>Agaricomycetidae</taxon>
        <taxon>Boletales</taxon>
        <taxon>Suillineae</taxon>
        <taxon>Suillaceae</taxon>
        <taxon>Suillus</taxon>
    </lineage>
</organism>
<dbReference type="GO" id="GO:0003677">
    <property type="term" value="F:DNA binding"/>
    <property type="evidence" value="ECO:0007669"/>
    <property type="project" value="InterPro"/>
</dbReference>
<accession>A0A9P6ZS28</accession>
<reference evidence="3" key="1">
    <citation type="journal article" date="2020" name="New Phytol.">
        <title>Comparative genomics reveals dynamic genome evolution in host specialist ectomycorrhizal fungi.</title>
        <authorList>
            <person name="Lofgren L.A."/>
            <person name="Nguyen N.H."/>
            <person name="Vilgalys R."/>
            <person name="Ruytinx J."/>
            <person name="Liao H.L."/>
            <person name="Branco S."/>
            <person name="Kuo A."/>
            <person name="LaButti K."/>
            <person name="Lipzen A."/>
            <person name="Andreopoulos W."/>
            <person name="Pangilinan J."/>
            <person name="Riley R."/>
            <person name="Hundley H."/>
            <person name="Na H."/>
            <person name="Barry K."/>
            <person name="Grigoriev I.V."/>
            <person name="Stajich J.E."/>
            <person name="Kennedy P.G."/>
        </authorList>
    </citation>
    <scope>NUCLEOTIDE SEQUENCE</scope>
    <source>
        <strain evidence="3">DOB743</strain>
    </source>
</reference>
<evidence type="ECO:0000313" key="3">
    <source>
        <dbReference type="EMBL" id="KAG1775242.1"/>
    </source>
</evidence>
<evidence type="ECO:0000256" key="2">
    <source>
        <dbReference type="SAM" id="MobiDB-lite"/>
    </source>
</evidence>
<dbReference type="GO" id="GO:0015074">
    <property type="term" value="P:DNA integration"/>
    <property type="evidence" value="ECO:0007669"/>
    <property type="project" value="InterPro"/>
</dbReference>
<dbReference type="InterPro" id="IPR011010">
    <property type="entry name" value="DNA_brk_join_enz"/>
</dbReference>
<evidence type="ECO:0000313" key="4">
    <source>
        <dbReference type="Proteomes" id="UP000714275"/>
    </source>
</evidence>
<comment type="caution">
    <text evidence="3">The sequence shown here is derived from an EMBL/GenBank/DDBJ whole genome shotgun (WGS) entry which is preliminary data.</text>
</comment>
<dbReference type="OrthoDB" id="164951at2759"/>
<name>A0A9P6ZS28_9AGAM</name>
<keyword evidence="4" id="KW-1185">Reference proteome</keyword>
<gene>
    <name evidence="3" type="ORF">EV702DRAFT_973569</name>
</gene>
<protein>
    <submittedName>
        <fullName evidence="3">Uncharacterized protein</fullName>
    </submittedName>
</protein>
<dbReference type="Gene3D" id="1.10.443.10">
    <property type="entry name" value="Intergrase catalytic core"/>
    <property type="match status" value="1"/>
</dbReference>
<dbReference type="EMBL" id="JABBWD010000035">
    <property type="protein sequence ID" value="KAG1775242.1"/>
    <property type="molecule type" value="Genomic_DNA"/>
</dbReference>
<sequence length="605" mass="68330">QYDGHLVRGRRFLADVVEQKKTALVNGAQADDELIDIDAYSHAFDDIPNKYSSSMLELFLVQKGLMEARSLSTTWGVFSAFNDLWMNVQGETYRGPYHFDPATDIVTGNPAQSAAVQDMMEVLKNNEGAEGGNRNHASAMTIEDMRKIMAWSYKHLIYSRVQSGLPLDMDEVISAQKHLVIRAFATTGFTIWTQCVCQNFELMKIRCKDVVWHCQGLPPYNIPYDLVSLLNCKGWQRKGETDGALEGHNYEIYPQHQTPEICMFTHLRAWVKFFEEVLLRRPLEPDEFIFARVGANSVVYPSDELSYDSVMKMLTWMCKEVGLTARYTTHCFRRGGARYRFMFTPLGQHWSLATIQWWGAWAEGKSVDTLIRYLLDELTRYEKNHRDALCPIPWEGDKSFNGDHILTASVTAAEMRELKMSFDHELTRLSGKVEEVLDNLTLTPPASSSSSPSPPGPSSQFPQLSILTPIPSLPSPLPSPPPSQSLQLTPSHEASHEPPIPQARPHSTHRHTAATKKNIPIPGIGIPDLPRGLEAWCAAVKQWEDTAASIGGKALKDWLEEWYTGPMHTITGVKQNIRKVIAMEFYRCVTFHAPDVAPRVVPDWL</sequence>
<feature type="non-terminal residue" evidence="3">
    <location>
        <position position="605"/>
    </location>
</feature>
<keyword evidence="1" id="KW-0233">DNA recombination</keyword>
<feature type="compositionally biased region" description="Pro residues" evidence="2">
    <location>
        <begin position="471"/>
        <end position="483"/>
    </location>
</feature>
<dbReference type="SUPFAM" id="SSF56349">
    <property type="entry name" value="DNA breaking-rejoining enzymes"/>
    <property type="match status" value="1"/>
</dbReference>
<proteinExistence type="predicted"/>
<feature type="compositionally biased region" description="Low complexity" evidence="2">
    <location>
        <begin position="458"/>
        <end position="470"/>
    </location>
</feature>
<dbReference type="AlphaFoldDB" id="A0A9P6ZS28"/>
<dbReference type="InterPro" id="IPR013762">
    <property type="entry name" value="Integrase-like_cat_sf"/>
</dbReference>
<dbReference type="Proteomes" id="UP000714275">
    <property type="component" value="Unassembled WGS sequence"/>
</dbReference>